<keyword evidence="2" id="KW-1185">Reference proteome</keyword>
<gene>
    <name evidence="1" type="ORF">EV644_113118</name>
</gene>
<accession>A0ABY2BEI9</accession>
<dbReference type="EMBL" id="SLWM01000013">
    <property type="protein sequence ID" value="TCO17888.1"/>
    <property type="molecule type" value="Genomic_DNA"/>
</dbReference>
<organism evidence="1 2">
    <name type="scientific">Kribbella orskensis</name>
    <dbReference type="NCBI Taxonomy" id="2512216"/>
    <lineage>
        <taxon>Bacteria</taxon>
        <taxon>Bacillati</taxon>
        <taxon>Actinomycetota</taxon>
        <taxon>Actinomycetes</taxon>
        <taxon>Propionibacteriales</taxon>
        <taxon>Kribbellaceae</taxon>
        <taxon>Kribbella</taxon>
    </lineage>
</organism>
<evidence type="ECO:0008006" key="3">
    <source>
        <dbReference type="Google" id="ProtNLM"/>
    </source>
</evidence>
<dbReference type="Proteomes" id="UP000295818">
    <property type="component" value="Unassembled WGS sequence"/>
</dbReference>
<dbReference type="RefSeq" id="WP_132192116.1">
    <property type="nucleotide sequence ID" value="NZ_SLWM01000013.1"/>
</dbReference>
<name>A0ABY2BEI9_9ACTN</name>
<comment type="caution">
    <text evidence="1">The sequence shown here is derived from an EMBL/GenBank/DDBJ whole genome shotgun (WGS) entry which is preliminary data.</text>
</comment>
<protein>
    <recommendedName>
        <fullName evidence="3">Glycogen debranching enzyme</fullName>
    </recommendedName>
</protein>
<evidence type="ECO:0000313" key="1">
    <source>
        <dbReference type="EMBL" id="TCO17888.1"/>
    </source>
</evidence>
<sequence>MADNGEARPILWDVGVGQVELDRVDGAPLAFRHPRRPTTPWLLQEGADRWHTVLHRWGRGFVITDQGTFRWGAPDSVDEGEGGLTTHAKIGDNLELVVTRRGGAKLAETYELWNRGAAPIEVRSLAISTPWRDVYDSAQDSLERACHAHVWTGGSWAWVLAEPMDGLGPVLGLTLSEGALWSYSVESRNPDTGSNIRGHLMLQPTDHARNPTANGGQPVYSVPPGEALSWSWTVGFYQDRAAFLATTDPPISFDSYSAGHDEAIIGVLRRPATVAIDGVPVATDGNAVRLERSRAGTAFVDVVEESRRTARTMLLFTDGLEAIVRRRVRVLLDAHRDQQADGLRQFAFLPVDSSTGLTMHSPDWPDWTDGAERVGMAVLVQHARRLGWVDAEESTAALDGYARFARTHLIEADGTVLRGSAGAYNGSRLYNYPWLAHFFADHAVMFDRSEDLDLAVRILHRLAERGGTHFLAIGWAEAARRVAELCRHAGDDALADQVEQPLRDSADWFVSQGVELAAHEVNYEQTIVSPLVTLLALYGRPDDEEHRAALENAVRWLMAFGGPQPHIRLNSVPIRHWDGYWFGREKLWGDVFPHYWSVVTATALSALPDWAITEASTEQVRRIWDASLADFAAADFPTCAYVFPSCIDGRPADRPDPLSNDQDWALALRLRSLRTTP</sequence>
<proteinExistence type="predicted"/>
<evidence type="ECO:0000313" key="2">
    <source>
        <dbReference type="Proteomes" id="UP000295818"/>
    </source>
</evidence>
<reference evidence="1 2" key="1">
    <citation type="journal article" date="2015" name="Stand. Genomic Sci.">
        <title>Genomic Encyclopedia of Bacterial and Archaeal Type Strains, Phase III: the genomes of soil and plant-associated and newly described type strains.</title>
        <authorList>
            <person name="Whitman W.B."/>
            <person name="Woyke T."/>
            <person name="Klenk H.P."/>
            <person name="Zhou Y."/>
            <person name="Lilburn T.G."/>
            <person name="Beck B.J."/>
            <person name="De Vos P."/>
            <person name="Vandamme P."/>
            <person name="Eisen J.A."/>
            <person name="Garrity G."/>
            <person name="Hugenholtz P."/>
            <person name="Kyrpides N.C."/>
        </authorList>
    </citation>
    <scope>NUCLEOTIDE SEQUENCE [LARGE SCALE GENOMIC DNA]</scope>
    <source>
        <strain evidence="1 2">VKM Ac-2538</strain>
    </source>
</reference>